<dbReference type="Gene3D" id="3.40.630.30">
    <property type="match status" value="1"/>
</dbReference>
<dbReference type="PANTHER" id="PTHR43877">
    <property type="entry name" value="AMINOALKYLPHOSPHONATE N-ACETYLTRANSFERASE-RELATED-RELATED"/>
    <property type="match status" value="1"/>
</dbReference>
<evidence type="ECO:0000256" key="1">
    <source>
        <dbReference type="ARBA" id="ARBA00022679"/>
    </source>
</evidence>
<dbReference type="InterPro" id="IPR016181">
    <property type="entry name" value="Acyl_CoA_acyltransferase"/>
</dbReference>
<dbReference type="AlphaFoldDB" id="A0A4P6JKS7"/>
<dbReference type="KEGG" id="kbs:EPA93_07075"/>
<gene>
    <name evidence="4" type="ORF">EPA93_07075</name>
</gene>
<name>A0A4P6JKS7_KTERU</name>
<sequence length="179" mass="20635">MGTTRLSCSQGESRKEELAIDNLLRTARPDEYEAICTLYAELVAVHTQALPQFFQPSEIAVRPFSEETFHKILASQQDTIFVAEQQGLLVGFVRCYVHTTPVIHFVVQRRFVYVEDIVVSKAVQHQGVGRALMERVQAWARELEISEIELDVWEFPTSARSFYEQLGYQTTKQHMRKVL</sequence>
<proteinExistence type="predicted"/>
<dbReference type="GO" id="GO:0016747">
    <property type="term" value="F:acyltransferase activity, transferring groups other than amino-acyl groups"/>
    <property type="evidence" value="ECO:0007669"/>
    <property type="project" value="InterPro"/>
</dbReference>
<dbReference type="InterPro" id="IPR050832">
    <property type="entry name" value="Bact_Acetyltransf"/>
</dbReference>
<dbReference type="Pfam" id="PF00583">
    <property type="entry name" value="Acetyltransf_1"/>
    <property type="match status" value="1"/>
</dbReference>
<evidence type="ECO:0000313" key="4">
    <source>
        <dbReference type="EMBL" id="QBD75779.1"/>
    </source>
</evidence>
<accession>A0A4P6JKS7</accession>
<dbReference type="PANTHER" id="PTHR43877:SF2">
    <property type="entry name" value="AMINOALKYLPHOSPHONATE N-ACETYLTRANSFERASE-RELATED"/>
    <property type="match status" value="1"/>
</dbReference>
<dbReference type="SUPFAM" id="SSF55729">
    <property type="entry name" value="Acyl-CoA N-acyltransferases (Nat)"/>
    <property type="match status" value="1"/>
</dbReference>
<dbReference type="RefSeq" id="WP_129886376.1">
    <property type="nucleotide sequence ID" value="NZ_CP035758.1"/>
</dbReference>
<evidence type="ECO:0000313" key="5">
    <source>
        <dbReference type="Proteomes" id="UP000290365"/>
    </source>
</evidence>
<keyword evidence="1 4" id="KW-0808">Transferase</keyword>
<dbReference type="EMBL" id="CP035758">
    <property type="protein sequence ID" value="QBD75779.1"/>
    <property type="molecule type" value="Genomic_DNA"/>
</dbReference>
<dbReference type="OrthoDB" id="151150at2"/>
<organism evidence="4 5">
    <name type="scientific">Ktedonosporobacter rubrisoli</name>
    <dbReference type="NCBI Taxonomy" id="2509675"/>
    <lineage>
        <taxon>Bacteria</taxon>
        <taxon>Bacillati</taxon>
        <taxon>Chloroflexota</taxon>
        <taxon>Ktedonobacteria</taxon>
        <taxon>Ktedonobacterales</taxon>
        <taxon>Ktedonosporobacteraceae</taxon>
        <taxon>Ktedonosporobacter</taxon>
    </lineage>
</organism>
<keyword evidence="5" id="KW-1185">Reference proteome</keyword>
<dbReference type="InterPro" id="IPR000182">
    <property type="entry name" value="GNAT_dom"/>
</dbReference>
<dbReference type="CDD" id="cd04301">
    <property type="entry name" value="NAT_SF"/>
    <property type="match status" value="1"/>
</dbReference>
<evidence type="ECO:0000256" key="2">
    <source>
        <dbReference type="ARBA" id="ARBA00023315"/>
    </source>
</evidence>
<feature type="domain" description="N-acetyltransferase" evidence="3">
    <location>
        <begin position="40"/>
        <end position="179"/>
    </location>
</feature>
<keyword evidence="2" id="KW-0012">Acyltransferase</keyword>
<dbReference type="Proteomes" id="UP000290365">
    <property type="component" value="Chromosome"/>
</dbReference>
<evidence type="ECO:0000259" key="3">
    <source>
        <dbReference type="PROSITE" id="PS51186"/>
    </source>
</evidence>
<dbReference type="PROSITE" id="PS51186">
    <property type="entry name" value="GNAT"/>
    <property type="match status" value="1"/>
</dbReference>
<protein>
    <submittedName>
        <fullName evidence="4">GNAT family N-acetyltransferase</fullName>
    </submittedName>
</protein>
<reference evidence="4 5" key="1">
    <citation type="submission" date="2019-01" db="EMBL/GenBank/DDBJ databases">
        <title>Ktedonosporobacter rubrisoli SCAWS-G2.</title>
        <authorList>
            <person name="Huang Y."/>
            <person name="Yan B."/>
        </authorList>
    </citation>
    <scope>NUCLEOTIDE SEQUENCE [LARGE SCALE GENOMIC DNA]</scope>
    <source>
        <strain evidence="4 5">SCAWS-G2</strain>
    </source>
</reference>